<name>A0AA38NXH9_9AGAR</name>
<dbReference type="EMBL" id="MU806985">
    <property type="protein sequence ID" value="KAJ3832360.1"/>
    <property type="molecule type" value="Genomic_DNA"/>
</dbReference>
<keyword evidence="3" id="KW-1185">Reference proteome</keyword>
<sequence length="190" mass="21409">MSLSFRLFRLRTSAPVEIQVTTNTREETTGRTTAQTMSRIPAEKNHQRNEGHARGASGWNERSCVFLRRGRMPLPANPAMTTSSSAKAPTSCRRETNLPTRLANLEGDMQALKEQFIDIAQGQNETMELVRNFASTTDQRLQALKRRFANLKGTLVNLMRVALGVKGGEEENQEEEKEALKELDSEEEEE</sequence>
<comment type="caution">
    <text evidence="2">The sequence shown here is derived from an EMBL/GenBank/DDBJ whole genome shotgun (WGS) entry which is preliminary data.</text>
</comment>
<protein>
    <submittedName>
        <fullName evidence="2">Uncharacterized protein</fullName>
    </submittedName>
</protein>
<evidence type="ECO:0000256" key="1">
    <source>
        <dbReference type="SAM" id="MobiDB-lite"/>
    </source>
</evidence>
<proteinExistence type="predicted"/>
<accession>A0AA38NXH9</accession>
<evidence type="ECO:0000313" key="2">
    <source>
        <dbReference type="EMBL" id="KAJ3832360.1"/>
    </source>
</evidence>
<feature type="region of interest" description="Disordered" evidence="1">
    <location>
        <begin position="167"/>
        <end position="190"/>
    </location>
</feature>
<dbReference type="Proteomes" id="UP001163846">
    <property type="component" value="Unassembled WGS sequence"/>
</dbReference>
<feature type="region of interest" description="Disordered" evidence="1">
    <location>
        <begin position="74"/>
        <end position="94"/>
    </location>
</feature>
<evidence type="ECO:0000313" key="3">
    <source>
        <dbReference type="Proteomes" id="UP001163846"/>
    </source>
</evidence>
<gene>
    <name evidence="2" type="ORF">F5878DRAFT_646840</name>
</gene>
<feature type="compositionally biased region" description="Polar residues" evidence="1">
    <location>
        <begin position="79"/>
        <end position="88"/>
    </location>
</feature>
<organism evidence="2 3">
    <name type="scientific">Lentinula raphanica</name>
    <dbReference type="NCBI Taxonomy" id="153919"/>
    <lineage>
        <taxon>Eukaryota</taxon>
        <taxon>Fungi</taxon>
        <taxon>Dikarya</taxon>
        <taxon>Basidiomycota</taxon>
        <taxon>Agaricomycotina</taxon>
        <taxon>Agaricomycetes</taxon>
        <taxon>Agaricomycetidae</taxon>
        <taxon>Agaricales</taxon>
        <taxon>Marasmiineae</taxon>
        <taxon>Omphalotaceae</taxon>
        <taxon>Lentinula</taxon>
    </lineage>
</organism>
<dbReference type="AlphaFoldDB" id="A0AA38NXH9"/>
<reference evidence="2" key="1">
    <citation type="submission" date="2022-08" db="EMBL/GenBank/DDBJ databases">
        <authorList>
            <consortium name="DOE Joint Genome Institute"/>
            <person name="Min B."/>
            <person name="Riley R."/>
            <person name="Sierra-Patev S."/>
            <person name="Naranjo-Ortiz M."/>
            <person name="Looney B."/>
            <person name="Konkel Z."/>
            <person name="Slot J.C."/>
            <person name="Sakamoto Y."/>
            <person name="Steenwyk J.L."/>
            <person name="Rokas A."/>
            <person name="Carro J."/>
            <person name="Camarero S."/>
            <person name="Ferreira P."/>
            <person name="Molpeceres G."/>
            <person name="Ruiz-Duenas F.J."/>
            <person name="Serrano A."/>
            <person name="Henrissat B."/>
            <person name="Drula E."/>
            <person name="Hughes K.W."/>
            <person name="Mata J.L."/>
            <person name="Ishikawa N.K."/>
            <person name="Vargas-Isla R."/>
            <person name="Ushijima S."/>
            <person name="Smith C.A."/>
            <person name="Ahrendt S."/>
            <person name="Andreopoulos W."/>
            <person name="He G."/>
            <person name="Labutti K."/>
            <person name="Lipzen A."/>
            <person name="Ng V."/>
            <person name="Sandor L."/>
            <person name="Barry K."/>
            <person name="Martinez A.T."/>
            <person name="Xiao Y."/>
            <person name="Gibbons J.G."/>
            <person name="Terashima K."/>
            <person name="Hibbett D.S."/>
            <person name="Grigoriev I.V."/>
        </authorList>
    </citation>
    <scope>NUCLEOTIDE SEQUENCE</scope>
    <source>
        <strain evidence="2">TFB9207</strain>
    </source>
</reference>